<feature type="domain" description="AN1-type" evidence="7">
    <location>
        <begin position="93"/>
        <end position="141"/>
    </location>
</feature>
<dbReference type="GO" id="GO:0005737">
    <property type="term" value="C:cytoplasm"/>
    <property type="evidence" value="ECO:0007669"/>
    <property type="project" value="TreeGrafter"/>
</dbReference>
<keyword evidence="2" id="KW-0677">Repeat</keyword>
<evidence type="ECO:0000256" key="3">
    <source>
        <dbReference type="ARBA" id="ARBA00022771"/>
    </source>
</evidence>
<feature type="compositionally biased region" description="Basic and acidic residues" evidence="6">
    <location>
        <begin position="144"/>
        <end position="153"/>
    </location>
</feature>
<dbReference type="InterPro" id="IPR057358">
    <property type="entry name" value="UBL_ZFAND1-like"/>
</dbReference>
<keyword evidence="3 5" id="KW-0863">Zinc-finger</keyword>
<evidence type="ECO:0000259" key="7">
    <source>
        <dbReference type="PROSITE" id="PS51039"/>
    </source>
</evidence>
<dbReference type="PANTHER" id="PTHR14677">
    <property type="entry name" value="ARSENITE INDUCUBLE RNA ASSOCIATED PROTEIN AIP-1-RELATED"/>
    <property type="match status" value="1"/>
</dbReference>
<sequence length="310" mass="34830">MALDSRVQGKPCYECKTFVDLPFVCPKCGETVCNEHRLFDAHNCRGHYDKKVPNCPICGQMVPTKHNEDPNVAVSRHIEKGCPREGKTVSEQAMRFNFCSYKDCTANEHVLIRCKFCGNSYCIAHRLQEDHECRRLLQEQERNAQRLQREQAKAKQSASPPRQNGRPAFSNTMQTAVGLSTVDSAKRCILGVYFDVDNSIPPCYMCFPKTWVVGKVLDKVCTQGKIKNENNRWKEEEQYHIFNLKDCVPLPANVTLASLHPELQSGDAIMLAKGTMLPQHVIQEVQKTTQSGSSFSRGSGKAASKDCAIS</sequence>
<feature type="region of interest" description="Disordered" evidence="6">
    <location>
        <begin position="144"/>
        <end position="170"/>
    </location>
</feature>
<gene>
    <name evidence="8" type="ORF">EGYM00163_LOCUS6399</name>
</gene>
<dbReference type="Pfam" id="PF25403">
    <property type="entry name" value="zf-C2H2_ZFAND2"/>
    <property type="match status" value="1"/>
</dbReference>
<organism evidence="8">
    <name type="scientific">Eutreptiella gymnastica</name>
    <dbReference type="NCBI Taxonomy" id="73025"/>
    <lineage>
        <taxon>Eukaryota</taxon>
        <taxon>Discoba</taxon>
        <taxon>Euglenozoa</taxon>
        <taxon>Euglenida</taxon>
        <taxon>Spirocuta</taxon>
        <taxon>Euglenophyceae</taxon>
        <taxon>Eutreptiales</taxon>
        <taxon>Eutreptiaceae</taxon>
        <taxon>Eutreptiella</taxon>
    </lineage>
</organism>
<reference evidence="8" key="1">
    <citation type="submission" date="2021-01" db="EMBL/GenBank/DDBJ databases">
        <authorList>
            <person name="Corre E."/>
            <person name="Pelletier E."/>
            <person name="Niang G."/>
            <person name="Scheremetjew M."/>
            <person name="Finn R."/>
            <person name="Kale V."/>
            <person name="Holt S."/>
            <person name="Cochrane G."/>
            <person name="Meng A."/>
            <person name="Brown T."/>
            <person name="Cohen L."/>
        </authorList>
    </citation>
    <scope>NUCLEOTIDE SEQUENCE</scope>
    <source>
        <strain evidence="8">CCMP1594</strain>
    </source>
</reference>
<evidence type="ECO:0000256" key="1">
    <source>
        <dbReference type="ARBA" id="ARBA00022723"/>
    </source>
</evidence>
<accession>A0A7S4CEW2</accession>
<dbReference type="Gene3D" id="4.10.1110.10">
    <property type="entry name" value="AN1-like Zinc finger"/>
    <property type="match status" value="2"/>
</dbReference>
<dbReference type="Pfam" id="PF01428">
    <property type="entry name" value="zf-AN1"/>
    <property type="match status" value="2"/>
</dbReference>
<feature type="compositionally biased region" description="Polar residues" evidence="6">
    <location>
        <begin position="288"/>
        <end position="297"/>
    </location>
</feature>
<dbReference type="PANTHER" id="PTHR14677:SF20">
    <property type="entry name" value="ZINC FINGER AN1-TYPE CONTAINING 2A-RELATED"/>
    <property type="match status" value="1"/>
</dbReference>
<dbReference type="SMART" id="SM00154">
    <property type="entry name" value="ZnF_AN1"/>
    <property type="match status" value="2"/>
</dbReference>
<dbReference type="PROSITE" id="PS51039">
    <property type="entry name" value="ZF_AN1"/>
    <property type="match status" value="1"/>
</dbReference>
<keyword evidence="4" id="KW-0862">Zinc</keyword>
<dbReference type="InterPro" id="IPR057357">
    <property type="entry name" value="Znf-C2H2_ZFAND2A/B"/>
</dbReference>
<dbReference type="AlphaFoldDB" id="A0A7S4CEW2"/>
<name>A0A7S4CEW2_9EUGL</name>
<keyword evidence="1" id="KW-0479">Metal-binding</keyword>
<dbReference type="InterPro" id="IPR035896">
    <property type="entry name" value="AN1-like_Znf"/>
</dbReference>
<evidence type="ECO:0000313" key="8">
    <source>
        <dbReference type="EMBL" id="CAE0795281.1"/>
    </source>
</evidence>
<evidence type="ECO:0000256" key="4">
    <source>
        <dbReference type="ARBA" id="ARBA00022833"/>
    </source>
</evidence>
<evidence type="ECO:0000256" key="6">
    <source>
        <dbReference type="SAM" id="MobiDB-lite"/>
    </source>
</evidence>
<dbReference type="EMBL" id="HBJA01020108">
    <property type="protein sequence ID" value="CAE0795281.1"/>
    <property type="molecule type" value="Transcribed_RNA"/>
</dbReference>
<proteinExistence type="predicted"/>
<evidence type="ECO:0000256" key="5">
    <source>
        <dbReference type="PROSITE-ProRule" id="PRU00449"/>
    </source>
</evidence>
<dbReference type="Pfam" id="PF25327">
    <property type="entry name" value="UBL_ZFAND1"/>
    <property type="match status" value="1"/>
</dbReference>
<dbReference type="GO" id="GO:0008270">
    <property type="term" value="F:zinc ion binding"/>
    <property type="evidence" value="ECO:0007669"/>
    <property type="project" value="UniProtKB-KW"/>
</dbReference>
<evidence type="ECO:0000256" key="2">
    <source>
        <dbReference type="ARBA" id="ARBA00022737"/>
    </source>
</evidence>
<feature type="region of interest" description="Disordered" evidence="6">
    <location>
        <begin position="288"/>
        <end position="310"/>
    </location>
</feature>
<dbReference type="InterPro" id="IPR000058">
    <property type="entry name" value="Znf_AN1"/>
</dbReference>
<dbReference type="SUPFAM" id="SSF118310">
    <property type="entry name" value="AN1-like Zinc finger"/>
    <property type="match status" value="2"/>
</dbReference>
<protein>
    <recommendedName>
        <fullName evidence="7">AN1-type domain-containing protein</fullName>
    </recommendedName>
</protein>